<evidence type="ECO:0000256" key="2">
    <source>
        <dbReference type="ARBA" id="ARBA00022884"/>
    </source>
</evidence>
<dbReference type="PANTHER" id="PTHR33284:SF1">
    <property type="entry name" value="RIBOSOMAL PROTEIN L25_GLN-TRNA SYNTHETASE, ANTI-CODON-BINDING DOMAIN-CONTAINING PROTEIN"/>
    <property type="match status" value="1"/>
</dbReference>
<evidence type="ECO:0000313" key="9">
    <source>
        <dbReference type="EMBL" id="KKQ48330.1"/>
    </source>
</evidence>
<dbReference type="InterPro" id="IPR020057">
    <property type="entry name" value="Ribosomal_bL25_b-dom"/>
</dbReference>
<comment type="caution">
    <text evidence="9">The sequence shown here is derived from an EMBL/GenBank/DDBJ whole genome shotgun (WGS) entry which is preliminary data.</text>
</comment>
<feature type="domain" description="Large ribosomal subunit protein bL25 beta" evidence="8">
    <location>
        <begin position="99"/>
        <end position="182"/>
    </location>
</feature>
<dbReference type="GO" id="GO:0008097">
    <property type="term" value="F:5S rRNA binding"/>
    <property type="evidence" value="ECO:0007669"/>
    <property type="project" value="InterPro"/>
</dbReference>
<evidence type="ECO:0000259" key="8">
    <source>
        <dbReference type="Pfam" id="PF14693"/>
    </source>
</evidence>
<dbReference type="Gene3D" id="2.40.240.10">
    <property type="entry name" value="Ribosomal Protein L25, Chain P"/>
    <property type="match status" value="1"/>
</dbReference>
<reference evidence="9 10" key="1">
    <citation type="journal article" date="2015" name="Nature">
        <title>rRNA introns, odd ribosomes, and small enigmatic genomes across a large radiation of phyla.</title>
        <authorList>
            <person name="Brown C.T."/>
            <person name="Hug L.A."/>
            <person name="Thomas B.C."/>
            <person name="Sharon I."/>
            <person name="Castelle C.J."/>
            <person name="Singh A."/>
            <person name="Wilkins M.J."/>
            <person name="Williams K.H."/>
            <person name="Banfield J.F."/>
        </authorList>
    </citation>
    <scope>NUCLEOTIDE SEQUENCE [LARGE SCALE GENOMIC DNA]</scope>
</reference>
<organism evidence="9 10">
    <name type="scientific">Candidatus Woesebacteria bacterium GW2011_GWD1_38_10</name>
    <dbReference type="NCBI Taxonomy" id="1618592"/>
    <lineage>
        <taxon>Bacteria</taxon>
        <taxon>Candidatus Woeseibacteriota</taxon>
    </lineage>
</organism>
<dbReference type="Gene3D" id="2.170.120.20">
    <property type="entry name" value="Ribosomal protein L25, beta domain"/>
    <property type="match status" value="1"/>
</dbReference>
<dbReference type="Proteomes" id="UP000034366">
    <property type="component" value="Unassembled WGS sequence"/>
</dbReference>
<dbReference type="InterPro" id="IPR037121">
    <property type="entry name" value="Ribosomal_bL25_C"/>
</dbReference>
<name>A0A0G0IBH6_9BACT</name>
<protein>
    <recommendedName>
        <fullName evidence="5">Large ribosomal subunit protein bL25</fullName>
    </recommendedName>
    <alternativeName>
        <fullName evidence="5">General stress protein CTC</fullName>
    </alternativeName>
</protein>
<feature type="region of interest" description="Disordered" evidence="6">
    <location>
        <begin position="193"/>
        <end position="228"/>
    </location>
</feature>
<feature type="domain" description="Large ribosomal subunit protein bL25 L25" evidence="7">
    <location>
        <begin position="6"/>
        <end position="91"/>
    </location>
</feature>
<dbReference type="GO" id="GO:0022625">
    <property type="term" value="C:cytosolic large ribosomal subunit"/>
    <property type="evidence" value="ECO:0007669"/>
    <property type="project" value="TreeGrafter"/>
</dbReference>
<evidence type="ECO:0000256" key="4">
    <source>
        <dbReference type="ARBA" id="ARBA00023274"/>
    </source>
</evidence>
<keyword evidence="3 5" id="KW-0689">Ribosomal protein</keyword>
<evidence type="ECO:0000256" key="3">
    <source>
        <dbReference type="ARBA" id="ARBA00022980"/>
    </source>
</evidence>
<gene>
    <name evidence="5" type="primary">rplY</name>
    <name evidence="5" type="synonym">ctc</name>
    <name evidence="9" type="ORF">US67_C0036G0003</name>
</gene>
<dbReference type="GO" id="GO:0006412">
    <property type="term" value="P:translation"/>
    <property type="evidence" value="ECO:0007669"/>
    <property type="project" value="UniProtKB-UniRule"/>
</dbReference>
<sequence>MKKIELKAEKRSIVGRKVKKLRREGKVPANLYGSGFKSISLLVDAKEFSLAYKDAGETSVVELLVEKNTYPVLIHHTQLHPVDDKPLHIDFLKIDLKKKVTANIPLEIVGESPAEKQGLGTLVSYIDEVEVEALPGDLLDKIEVNVESLIEADQSLAIKDLVYDKSKLTVANDPETIVVKIELQKEEVVEVAPVAPAEGETAPAEGEDGKPAGGQEEFSEEAEKETGD</sequence>
<comment type="similarity">
    <text evidence="5">Belongs to the bacterial ribosomal protein bL25 family. CTC subfamily.</text>
</comment>
<evidence type="ECO:0000313" key="10">
    <source>
        <dbReference type="Proteomes" id="UP000034366"/>
    </source>
</evidence>
<dbReference type="HAMAP" id="MF_01334">
    <property type="entry name" value="Ribosomal_bL25_CTC"/>
    <property type="match status" value="1"/>
</dbReference>
<dbReference type="InterPro" id="IPR020930">
    <property type="entry name" value="Ribosomal_uL5_bac-type"/>
</dbReference>
<evidence type="ECO:0000256" key="6">
    <source>
        <dbReference type="SAM" id="MobiDB-lite"/>
    </source>
</evidence>
<dbReference type="PANTHER" id="PTHR33284">
    <property type="entry name" value="RIBOSOMAL PROTEIN L25/GLN-TRNA SYNTHETASE, ANTI-CODON-BINDING DOMAIN-CONTAINING PROTEIN"/>
    <property type="match status" value="1"/>
</dbReference>
<evidence type="ECO:0000256" key="1">
    <source>
        <dbReference type="ARBA" id="ARBA00022730"/>
    </source>
</evidence>
<dbReference type="SUPFAM" id="SSF50715">
    <property type="entry name" value="Ribosomal protein L25-like"/>
    <property type="match status" value="1"/>
</dbReference>
<keyword evidence="2 5" id="KW-0694">RNA-binding</keyword>
<accession>A0A0G0IBH6</accession>
<evidence type="ECO:0000259" key="7">
    <source>
        <dbReference type="Pfam" id="PF01386"/>
    </source>
</evidence>
<proteinExistence type="inferred from homology"/>
<dbReference type="Pfam" id="PF01386">
    <property type="entry name" value="Ribosomal_L25p"/>
    <property type="match status" value="1"/>
</dbReference>
<dbReference type="GO" id="GO:0003735">
    <property type="term" value="F:structural constituent of ribosome"/>
    <property type="evidence" value="ECO:0007669"/>
    <property type="project" value="InterPro"/>
</dbReference>
<feature type="compositionally biased region" description="Acidic residues" evidence="6">
    <location>
        <begin position="217"/>
        <end position="228"/>
    </location>
</feature>
<dbReference type="NCBIfam" id="TIGR00731">
    <property type="entry name" value="bL25_bact_ctc"/>
    <property type="match status" value="1"/>
</dbReference>
<dbReference type="CDD" id="cd00495">
    <property type="entry name" value="Ribosomal_L25_TL5_CTC"/>
    <property type="match status" value="1"/>
</dbReference>
<dbReference type="AlphaFoldDB" id="A0A0G0IBH6"/>
<dbReference type="Pfam" id="PF14693">
    <property type="entry name" value="Ribosomal_TL5_C"/>
    <property type="match status" value="1"/>
</dbReference>
<feature type="compositionally biased region" description="Low complexity" evidence="6">
    <location>
        <begin position="193"/>
        <end position="204"/>
    </location>
</feature>
<dbReference type="InterPro" id="IPR029751">
    <property type="entry name" value="Ribosomal_L25_dom"/>
</dbReference>
<dbReference type="InterPro" id="IPR020056">
    <property type="entry name" value="Rbsml_bL25/Gln-tRNA_synth_N"/>
</dbReference>
<dbReference type="EMBL" id="LBTW01000036">
    <property type="protein sequence ID" value="KKQ48330.1"/>
    <property type="molecule type" value="Genomic_DNA"/>
</dbReference>
<dbReference type="InterPro" id="IPR001021">
    <property type="entry name" value="Ribosomal_bL25_long"/>
</dbReference>
<comment type="subunit">
    <text evidence="5">Part of the 50S ribosomal subunit; part of the 5S rRNA/L5/L18/L25 subcomplex. Contacts the 5S rRNA. Binds to the 5S rRNA independently of L5 and L18.</text>
</comment>
<dbReference type="InterPro" id="IPR011035">
    <property type="entry name" value="Ribosomal_bL25/Gln-tRNA_synth"/>
</dbReference>
<keyword evidence="1 5" id="KW-0699">rRNA-binding</keyword>
<comment type="function">
    <text evidence="5">This is one of the proteins that binds to the 5S RNA in the ribosome where it forms part of the central protuberance.</text>
</comment>
<evidence type="ECO:0000256" key="5">
    <source>
        <dbReference type="HAMAP-Rule" id="MF_01334"/>
    </source>
</evidence>
<keyword evidence="4 5" id="KW-0687">Ribonucleoprotein</keyword>